<proteinExistence type="predicted"/>
<reference evidence="1" key="1">
    <citation type="journal article" date="2019" name="bioRxiv">
        <title>The Genome of the Zebra Mussel, Dreissena polymorpha: A Resource for Invasive Species Research.</title>
        <authorList>
            <person name="McCartney M.A."/>
            <person name="Auch B."/>
            <person name="Kono T."/>
            <person name="Mallez S."/>
            <person name="Zhang Y."/>
            <person name="Obille A."/>
            <person name="Becker A."/>
            <person name="Abrahante J.E."/>
            <person name="Garbe J."/>
            <person name="Badalamenti J.P."/>
            <person name="Herman A."/>
            <person name="Mangelson H."/>
            <person name="Liachko I."/>
            <person name="Sullivan S."/>
            <person name="Sone E.D."/>
            <person name="Koren S."/>
            <person name="Silverstein K.A.T."/>
            <person name="Beckman K.B."/>
            <person name="Gohl D.M."/>
        </authorList>
    </citation>
    <scope>NUCLEOTIDE SEQUENCE</scope>
    <source>
        <strain evidence="1">Duluth1</strain>
        <tissue evidence="1">Whole animal</tissue>
    </source>
</reference>
<protein>
    <submittedName>
        <fullName evidence="1">Uncharacterized protein</fullName>
    </submittedName>
</protein>
<dbReference type="Proteomes" id="UP000828390">
    <property type="component" value="Unassembled WGS sequence"/>
</dbReference>
<dbReference type="AlphaFoldDB" id="A0A9D3Z4E7"/>
<name>A0A9D3Z4E7_DREPO</name>
<sequence length="66" mass="7355">MLISSLNPPIECNQRSVSMLISSLNPPIECNQSSVSMLISSLNPPIECKSEICKHAHFQFESTHRV</sequence>
<dbReference type="EMBL" id="JAIWYP010000014">
    <property type="protein sequence ID" value="KAH3710112.1"/>
    <property type="molecule type" value="Genomic_DNA"/>
</dbReference>
<accession>A0A9D3Z4E7</accession>
<organism evidence="1 2">
    <name type="scientific">Dreissena polymorpha</name>
    <name type="common">Zebra mussel</name>
    <name type="synonym">Mytilus polymorpha</name>
    <dbReference type="NCBI Taxonomy" id="45954"/>
    <lineage>
        <taxon>Eukaryota</taxon>
        <taxon>Metazoa</taxon>
        <taxon>Spiralia</taxon>
        <taxon>Lophotrochozoa</taxon>
        <taxon>Mollusca</taxon>
        <taxon>Bivalvia</taxon>
        <taxon>Autobranchia</taxon>
        <taxon>Heteroconchia</taxon>
        <taxon>Euheterodonta</taxon>
        <taxon>Imparidentia</taxon>
        <taxon>Neoheterodontei</taxon>
        <taxon>Myida</taxon>
        <taxon>Dreissenoidea</taxon>
        <taxon>Dreissenidae</taxon>
        <taxon>Dreissena</taxon>
    </lineage>
</organism>
<keyword evidence="2" id="KW-1185">Reference proteome</keyword>
<gene>
    <name evidence="1" type="ORF">DPMN_069579</name>
</gene>
<evidence type="ECO:0000313" key="1">
    <source>
        <dbReference type="EMBL" id="KAH3710112.1"/>
    </source>
</evidence>
<comment type="caution">
    <text evidence="1">The sequence shown here is derived from an EMBL/GenBank/DDBJ whole genome shotgun (WGS) entry which is preliminary data.</text>
</comment>
<reference evidence="1" key="2">
    <citation type="submission" date="2020-11" db="EMBL/GenBank/DDBJ databases">
        <authorList>
            <person name="McCartney M.A."/>
            <person name="Auch B."/>
            <person name="Kono T."/>
            <person name="Mallez S."/>
            <person name="Becker A."/>
            <person name="Gohl D.M."/>
            <person name="Silverstein K.A.T."/>
            <person name="Koren S."/>
            <person name="Bechman K.B."/>
            <person name="Herman A."/>
            <person name="Abrahante J.E."/>
            <person name="Garbe J."/>
        </authorList>
    </citation>
    <scope>NUCLEOTIDE SEQUENCE</scope>
    <source>
        <strain evidence="1">Duluth1</strain>
        <tissue evidence="1">Whole animal</tissue>
    </source>
</reference>
<evidence type="ECO:0000313" key="2">
    <source>
        <dbReference type="Proteomes" id="UP000828390"/>
    </source>
</evidence>